<dbReference type="PROSITE" id="PS51935">
    <property type="entry name" value="NLPC_P60"/>
    <property type="match status" value="1"/>
</dbReference>
<dbReference type="STRING" id="463301.SAMN04487955_103288"/>
<dbReference type="InterPro" id="IPR038765">
    <property type="entry name" value="Papain-like_cys_pep_sf"/>
</dbReference>
<evidence type="ECO:0000256" key="3">
    <source>
        <dbReference type="ARBA" id="ARBA00022801"/>
    </source>
</evidence>
<comment type="similarity">
    <text evidence="1">Belongs to the peptidase C40 family.</text>
</comment>
<proteinExistence type="inferred from homology"/>
<keyword evidence="5" id="KW-0472">Membrane</keyword>
<feature type="transmembrane region" description="Helical" evidence="5">
    <location>
        <begin position="18"/>
        <end position="36"/>
    </location>
</feature>
<dbReference type="InterPro" id="IPR051202">
    <property type="entry name" value="Peptidase_C40"/>
</dbReference>
<protein>
    <submittedName>
        <fullName evidence="7">NlpC/P60 family protein</fullName>
    </submittedName>
</protein>
<evidence type="ECO:0000256" key="2">
    <source>
        <dbReference type="ARBA" id="ARBA00022670"/>
    </source>
</evidence>
<keyword evidence="3" id="KW-0378">Hydrolase</keyword>
<dbReference type="Gene3D" id="3.90.1720.10">
    <property type="entry name" value="endopeptidase domain like (from Nostoc punctiforme)"/>
    <property type="match status" value="1"/>
</dbReference>
<keyword evidence="8" id="KW-1185">Reference proteome</keyword>
<dbReference type="PANTHER" id="PTHR47053">
    <property type="entry name" value="MUREIN DD-ENDOPEPTIDASE MEPH-RELATED"/>
    <property type="match status" value="1"/>
</dbReference>
<dbReference type="InterPro" id="IPR000064">
    <property type="entry name" value="NLP_P60_dom"/>
</dbReference>
<keyword evidence="4" id="KW-0788">Thiol protease</keyword>
<reference evidence="8" key="1">
    <citation type="submission" date="2016-10" db="EMBL/GenBank/DDBJ databases">
        <authorList>
            <person name="Varghese N."/>
            <person name="Submissions S."/>
        </authorList>
    </citation>
    <scope>NUCLEOTIDE SEQUENCE [LARGE SCALE GENOMIC DNA]</scope>
    <source>
        <strain evidence="8">CGMCC 1.6981</strain>
    </source>
</reference>
<feature type="domain" description="NlpC/P60" evidence="6">
    <location>
        <begin position="53"/>
        <end position="174"/>
    </location>
</feature>
<keyword evidence="2" id="KW-0645">Protease</keyword>
<name>A0A1I7GVX7_9GAMM</name>
<dbReference type="GO" id="GO:0008234">
    <property type="term" value="F:cysteine-type peptidase activity"/>
    <property type="evidence" value="ECO:0007669"/>
    <property type="project" value="UniProtKB-KW"/>
</dbReference>
<sequence>MPDCLVAAYRERPPAGGFLWPVTRLLALSLGILLLAGCAGRELTTRDDAGELSLDRALILAEAKRTLGTPYRFGGASESGLDCSGLVQLSYSRAGISVPRTSHQQFATLPRVDAARPGDLLFFDTARGGKASHVGIYLGGGQMIHAPGRGRHVTTTSVALDYWQERFLGAAAPAP</sequence>
<evidence type="ECO:0000256" key="4">
    <source>
        <dbReference type="ARBA" id="ARBA00022807"/>
    </source>
</evidence>
<dbReference type="GO" id="GO:0006508">
    <property type="term" value="P:proteolysis"/>
    <property type="evidence" value="ECO:0007669"/>
    <property type="project" value="UniProtKB-KW"/>
</dbReference>
<dbReference type="RefSeq" id="WP_089793987.1">
    <property type="nucleotide sequence ID" value="NZ_FPBP01000003.1"/>
</dbReference>
<evidence type="ECO:0000259" key="6">
    <source>
        <dbReference type="PROSITE" id="PS51935"/>
    </source>
</evidence>
<dbReference type="PANTHER" id="PTHR47053:SF1">
    <property type="entry name" value="MUREIN DD-ENDOPEPTIDASE MEPH-RELATED"/>
    <property type="match status" value="1"/>
</dbReference>
<evidence type="ECO:0000313" key="7">
    <source>
        <dbReference type="EMBL" id="SFU52607.1"/>
    </source>
</evidence>
<organism evidence="7 8">
    <name type="scientific">Halomonas korlensis</name>
    <dbReference type="NCBI Taxonomy" id="463301"/>
    <lineage>
        <taxon>Bacteria</taxon>
        <taxon>Pseudomonadati</taxon>
        <taxon>Pseudomonadota</taxon>
        <taxon>Gammaproteobacteria</taxon>
        <taxon>Oceanospirillales</taxon>
        <taxon>Halomonadaceae</taxon>
        <taxon>Halomonas</taxon>
    </lineage>
</organism>
<evidence type="ECO:0000313" key="8">
    <source>
        <dbReference type="Proteomes" id="UP000198693"/>
    </source>
</evidence>
<dbReference type="OrthoDB" id="9807055at2"/>
<dbReference type="AlphaFoldDB" id="A0A1I7GVX7"/>
<dbReference type="Pfam" id="PF00877">
    <property type="entry name" value="NLPC_P60"/>
    <property type="match status" value="1"/>
</dbReference>
<gene>
    <name evidence="7" type="ORF">SAMN04487955_103288</name>
</gene>
<evidence type="ECO:0000256" key="1">
    <source>
        <dbReference type="ARBA" id="ARBA00007074"/>
    </source>
</evidence>
<keyword evidence="5" id="KW-0812">Transmembrane</keyword>
<keyword evidence="5" id="KW-1133">Transmembrane helix</keyword>
<accession>A0A1I7GVX7</accession>
<dbReference type="Proteomes" id="UP000198693">
    <property type="component" value="Unassembled WGS sequence"/>
</dbReference>
<evidence type="ECO:0000256" key="5">
    <source>
        <dbReference type="SAM" id="Phobius"/>
    </source>
</evidence>
<dbReference type="EMBL" id="FPBP01000003">
    <property type="protein sequence ID" value="SFU52607.1"/>
    <property type="molecule type" value="Genomic_DNA"/>
</dbReference>
<dbReference type="SUPFAM" id="SSF54001">
    <property type="entry name" value="Cysteine proteinases"/>
    <property type="match status" value="1"/>
</dbReference>